<dbReference type="PANTHER" id="PTHR31784:SF2">
    <property type="entry name" value="BIOGENESIS OF LYSOSOME-RELATED ORGANELLES COMPLEX 1 SUBUNIT 5"/>
    <property type="match status" value="1"/>
</dbReference>
<evidence type="ECO:0000256" key="1">
    <source>
        <dbReference type="ARBA" id="ARBA00010754"/>
    </source>
</evidence>
<name>A0A835ZN76_SHEEP</name>
<dbReference type="AlphaFoldDB" id="A0A835ZN76"/>
<evidence type="ECO:0000313" key="4">
    <source>
        <dbReference type="EMBL" id="KAG5193775.1"/>
    </source>
</evidence>
<protein>
    <recommendedName>
        <fullName evidence="2">Biogenesis of lysosome-related organelles complex 1 subunit 5</fullName>
    </recommendedName>
    <alternativeName>
        <fullName evidence="3">Protein Muted homolog</fullName>
    </alternativeName>
</protein>
<evidence type="ECO:0000313" key="5">
    <source>
        <dbReference type="Proteomes" id="UP000664991"/>
    </source>
</evidence>
<sequence>MSGSGTETLVGCEAAPGSGCGKKDSLGFVVFEEKHGLQEMRVLENLKNMIHETSEHTLLTCRETILQAATDSVCRFQQREQDEKQHIMQWEDFMKEQHSKQAEVDEEHRKAMEKLREQYAEMEKYLARFSTF</sequence>
<dbReference type="EMBL" id="JAEMGP010000027">
    <property type="protein sequence ID" value="KAG5193775.1"/>
    <property type="molecule type" value="Genomic_DNA"/>
</dbReference>
<dbReference type="GO" id="GO:0030133">
    <property type="term" value="C:transport vesicle"/>
    <property type="evidence" value="ECO:0007669"/>
    <property type="project" value="InterPro"/>
</dbReference>
<dbReference type="InterPro" id="IPR017243">
    <property type="entry name" value="Bloc1s5"/>
</dbReference>
<comment type="similarity">
    <text evidence="1">Belongs to the BLOC1S5 family.</text>
</comment>
<dbReference type="Proteomes" id="UP000664991">
    <property type="component" value="Unassembled WGS sequence"/>
</dbReference>
<comment type="caution">
    <text evidence="4">The sequence shown here is derived from an EMBL/GenBank/DDBJ whole genome shotgun (WGS) entry which is preliminary data.</text>
</comment>
<evidence type="ECO:0000256" key="2">
    <source>
        <dbReference type="ARBA" id="ARBA00019580"/>
    </source>
</evidence>
<dbReference type="Pfam" id="PF14942">
    <property type="entry name" value="Muted"/>
    <property type="match status" value="1"/>
</dbReference>
<proteinExistence type="inferred from homology"/>
<dbReference type="PANTHER" id="PTHR31784">
    <property type="entry name" value="BIOGENESIS OF LYSOSOME-RELATED ORGANELLES COMPLEX 1 SUBUNIT 5"/>
    <property type="match status" value="1"/>
</dbReference>
<evidence type="ECO:0000256" key="3">
    <source>
        <dbReference type="ARBA" id="ARBA00031992"/>
    </source>
</evidence>
<dbReference type="GO" id="GO:0031083">
    <property type="term" value="C:BLOC-1 complex"/>
    <property type="evidence" value="ECO:0007669"/>
    <property type="project" value="InterPro"/>
</dbReference>
<organism evidence="4 5">
    <name type="scientific">Ovis aries</name>
    <name type="common">Sheep</name>
    <dbReference type="NCBI Taxonomy" id="9940"/>
    <lineage>
        <taxon>Eukaryota</taxon>
        <taxon>Metazoa</taxon>
        <taxon>Chordata</taxon>
        <taxon>Craniata</taxon>
        <taxon>Vertebrata</taxon>
        <taxon>Euteleostomi</taxon>
        <taxon>Mammalia</taxon>
        <taxon>Eutheria</taxon>
        <taxon>Laurasiatheria</taxon>
        <taxon>Artiodactyla</taxon>
        <taxon>Ruminantia</taxon>
        <taxon>Pecora</taxon>
        <taxon>Bovidae</taxon>
        <taxon>Caprinae</taxon>
        <taxon>Ovis</taxon>
    </lineage>
</organism>
<gene>
    <name evidence="4" type="ORF">JEQ12_020136</name>
</gene>
<reference evidence="4 5" key="1">
    <citation type="submission" date="2020-12" db="EMBL/GenBank/DDBJ databases">
        <title>De novo assembly of Tibetan sheep genome.</title>
        <authorList>
            <person name="Li X."/>
        </authorList>
    </citation>
    <scope>NUCLEOTIDE SEQUENCE [LARGE SCALE GENOMIC DNA]</scope>
    <source>
        <tissue evidence="4">Heart</tissue>
    </source>
</reference>
<accession>A0A835ZN76</accession>